<dbReference type="Gene3D" id="3.30.70.260">
    <property type="match status" value="2"/>
</dbReference>
<evidence type="ECO:0000259" key="14">
    <source>
        <dbReference type="Pfam" id="PF21086"/>
    </source>
</evidence>
<dbReference type="EMBL" id="CADCTT010000388">
    <property type="protein sequence ID" value="CAA9336735.1"/>
    <property type="molecule type" value="Genomic_DNA"/>
</dbReference>
<evidence type="ECO:0000256" key="2">
    <source>
        <dbReference type="ARBA" id="ARBA00005135"/>
    </source>
</evidence>
<dbReference type="InterPro" id="IPR045865">
    <property type="entry name" value="ACT-like_dom_sf"/>
</dbReference>
<comment type="catalytic activity">
    <reaction evidence="11">
        <text>O-phospho-L-serine + H2O = L-serine + phosphate</text>
        <dbReference type="Rhea" id="RHEA:21208"/>
        <dbReference type="ChEBI" id="CHEBI:15377"/>
        <dbReference type="ChEBI" id="CHEBI:33384"/>
        <dbReference type="ChEBI" id="CHEBI:43474"/>
        <dbReference type="ChEBI" id="CHEBI:57524"/>
        <dbReference type="EC" id="3.1.3.3"/>
    </reaction>
</comment>
<dbReference type="GO" id="GO:0036424">
    <property type="term" value="F:L-phosphoserine phosphatase activity"/>
    <property type="evidence" value="ECO:0007669"/>
    <property type="project" value="InterPro"/>
</dbReference>
<dbReference type="EC" id="3.1.3.3" evidence="4"/>
<accession>A0A6J4LLH8</accession>
<evidence type="ECO:0000256" key="13">
    <source>
        <dbReference type="PIRSR" id="PIRSR604469-1"/>
    </source>
</evidence>
<dbReference type="SFLD" id="SFLDG01137">
    <property type="entry name" value="C1.6.1:_Phosphoserine_Phosphat"/>
    <property type="match status" value="1"/>
</dbReference>
<dbReference type="Pfam" id="PF12710">
    <property type="entry name" value="HAD"/>
    <property type="match status" value="1"/>
</dbReference>
<sequence length="406" mass="43288">MNAPKPVDPVTAAAERPLLIRVYGADRPRVTAELLQLLGDAGAVLEDMEQLVVRERLTLDVLVRLAGADDSLLRDILYWGFTRDLRIEFERVESRSRRAQLVRHAVTVLGRPLPATALAAVAAAVAGTGGNIDRVVRLATTPVTAYDLVVIAGDLEAMRRTLVEVAHEHGIDVAVQVNGLERRAKRLVVMDVDSTLIMDEVIELLAEEAGRLDAVADITGRAMAGELDFEGSLRERVRLLAGLDAAAIERVQGRIRLTPGARTFVRTLKRLGFTVGIVSGGFTPFTDRLRADLDLDYAYANALAVVDGVLTGELEGPVVDRAVKARLLAEIAAAEGVPLSQTVAVGDGANDLDMLAAAGLGIAFNAKPVVRAQADTTVSVPYLDAILFMLGIRGTDVDRGAEAVSG</sequence>
<keyword evidence="9" id="KW-0718">Serine biosynthesis</keyword>
<dbReference type="Pfam" id="PF21086">
    <property type="entry name" value="ACT_PSP_2"/>
    <property type="match status" value="1"/>
</dbReference>
<dbReference type="Gene3D" id="3.40.50.1000">
    <property type="entry name" value="HAD superfamily/HAD-like"/>
    <property type="match status" value="1"/>
</dbReference>
<dbReference type="PANTHER" id="PTHR43344:SF2">
    <property type="entry name" value="PHOSPHOSERINE PHOSPHATASE"/>
    <property type="match status" value="1"/>
</dbReference>
<dbReference type="InterPro" id="IPR023214">
    <property type="entry name" value="HAD_sf"/>
</dbReference>
<dbReference type="PANTHER" id="PTHR43344">
    <property type="entry name" value="PHOSPHOSERINE PHOSPHATASE"/>
    <property type="match status" value="1"/>
</dbReference>
<evidence type="ECO:0000256" key="3">
    <source>
        <dbReference type="ARBA" id="ARBA00009184"/>
    </source>
</evidence>
<evidence type="ECO:0000256" key="7">
    <source>
        <dbReference type="ARBA" id="ARBA00022801"/>
    </source>
</evidence>
<dbReference type="InterPro" id="IPR004469">
    <property type="entry name" value="PSP"/>
</dbReference>
<dbReference type="GO" id="GO:0006564">
    <property type="term" value="P:L-serine biosynthetic process"/>
    <property type="evidence" value="ECO:0007669"/>
    <property type="project" value="UniProtKB-KW"/>
</dbReference>
<evidence type="ECO:0000256" key="9">
    <source>
        <dbReference type="ARBA" id="ARBA00023299"/>
    </source>
</evidence>
<protein>
    <recommendedName>
        <fullName evidence="4">phosphoserine phosphatase</fullName>
        <ecNumber evidence="4">3.1.3.3</ecNumber>
    </recommendedName>
    <alternativeName>
        <fullName evidence="10">O-phosphoserine phosphohydrolase</fullName>
    </alternativeName>
</protein>
<evidence type="ECO:0000256" key="6">
    <source>
        <dbReference type="ARBA" id="ARBA00022723"/>
    </source>
</evidence>
<proteinExistence type="inferred from homology"/>
<dbReference type="SUPFAM" id="SSF56784">
    <property type="entry name" value="HAD-like"/>
    <property type="match status" value="1"/>
</dbReference>
<comment type="catalytic activity">
    <reaction evidence="12">
        <text>O-phospho-D-serine + H2O = D-serine + phosphate</text>
        <dbReference type="Rhea" id="RHEA:24873"/>
        <dbReference type="ChEBI" id="CHEBI:15377"/>
        <dbReference type="ChEBI" id="CHEBI:35247"/>
        <dbReference type="ChEBI" id="CHEBI:43474"/>
        <dbReference type="ChEBI" id="CHEBI:58680"/>
        <dbReference type="EC" id="3.1.3.3"/>
    </reaction>
</comment>
<dbReference type="Pfam" id="PF13740">
    <property type="entry name" value="ACT_6"/>
    <property type="match status" value="1"/>
</dbReference>
<organism evidence="15">
    <name type="scientific">uncultured Friedmanniella sp</name>
    <dbReference type="NCBI Taxonomy" id="335381"/>
    <lineage>
        <taxon>Bacteria</taxon>
        <taxon>Bacillati</taxon>
        <taxon>Actinomycetota</taxon>
        <taxon>Actinomycetes</taxon>
        <taxon>Propionibacteriales</taxon>
        <taxon>Nocardioidaceae</taxon>
        <taxon>Friedmanniella</taxon>
        <taxon>environmental samples</taxon>
    </lineage>
</organism>
<dbReference type="SUPFAM" id="SSF55021">
    <property type="entry name" value="ACT-like"/>
    <property type="match status" value="1"/>
</dbReference>
<feature type="active site" description="Nucleophile" evidence="13">
    <location>
        <position position="191"/>
    </location>
</feature>
<feature type="domain" description="Phosphoserine phosphatase ACT" evidence="14">
    <location>
        <begin position="104"/>
        <end position="176"/>
    </location>
</feature>
<dbReference type="AlphaFoldDB" id="A0A6J4LLH8"/>
<evidence type="ECO:0000256" key="12">
    <source>
        <dbReference type="ARBA" id="ARBA00048523"/>
    </source>
</evidence>
<reference evidence="15" key="1">
    <citation type="submission" date="2020-02" db="EMBL/GenBank/DDBJ databases">
        <authorList>
            <person name="Meier V. D."/>
        </authorList>
    </citation>
    <scope>NUCLEOTIDE SEQUENCE</scope>
    <source>
        <strain evidence="15">AVDCRST_MAG61</strain>
    </source>
</reference>
<evidence type="ECO:0000256" key="10">
    <source>
        <dbReference type="ARBA" id="ARBA00031693"/>
    </source>
</evidence>
<dbReference type="SFLD" id="SFLDS00003">
    <property type="entry name" value="Haloacid_Dehalogenase"/>
    <property type="match status" value="1"/>
</dbReference>
<name>A0A6J4LLH8_9ACTN</name>
<evidence type="ECO:0000256" key="8">
    <source>
        <dbReference type="ARBA" id="ARBA00022842"/>
    </source>
</evidence>
<dbReference type="UniPathway" id="UPA00135">
    <property type="reaction ID" value="UER00198"/>
</dbReference>
<dbReference type="CDD" id="cd07500">
    <property type="entry name" value="HAD_PSP"/>
    <property type="match status" value="1"/>
</dbReference>
<keyword evidence="8" id="KW-0460">Magnesium</keyword>
<dbReference type="InterPro" id="IPR049148">
    <property type="entry name" value="PSP_ACT"/>
</dbReference>
<evidence type="ECO:0000256" key="11">
    <source>
        <dbReference type="ARBA" id="ARBA00048138"/>
    </source>
</evidence>
<gene>
    <name evidence="15" type="ORF">AVDCRST_MAG61-3314</name>
</gene>
<comment type="similarity">
    <text evidence="3">Belongs to the HAD-like hydrolase superfamily. SerB family.</text>
</comment>
<keyword evidence="7 15" id="KW-0378">Hydrolase</keyword>
<comment type="cofactor">
    <cofactor evidence="1">
        <name>Mg(2+)</name>
        <dbReference type="ChEBI" id="CHEBI:18420"/>
    </cofactor>
</comment>
<feature type="active site" description="Proton donor" evidence="13">
    <location>
        <position position="193"/>
    </location>
</feature>
<dbReference type="SFLD" id="SFLDF00029">
    <property type="entry name" value="phosphoserine_phosphatase"/>
    <property type="match status" value="1"/>
</dbReference>
<dbReference type="InterPro" id="IPR050582">
    <property type="entry name" value="HAD-like_SerB"/>
</dbReference>
<dbReference type="SFLD" id="SFLDG01136">
    <property type="entry name" value="C1.6:_Phosphoserine_Phosphatas"/>
    <property type="match status" value="1"/>
</dbReference>
<evidence type="ECO:0000256" key="4">
    <source>
        <dbReference type="ARBA" id="ARBA00012640"/>
    </source>
</evidence>
<comment type="pathway">
    <text evidence="2">Amino-acid biosynthesis; L-serine biosynthesis; L-serine from 3-phospho-D-glycerate: step 3/3.</text>
</comment>
<dbReference type="GO" id="GO:0005737">
    <property type="term" value="C:cytoplasm"/>
    <property type="evidence" value="ECO:0007669"/>
    <property type="project" value="TreeGrafter"/>
</dbReference>
<evidence type="ECO:0000256" key="1">
    <source>
        <dbReference type="ARBA" id="ARBA00001946"/>
    </source>
</evidence>
<dbReference type="InterPro" id="IPR036412">
    <property type="entry name" value="HAD-like_sf"/>
</dbReference>
<evidence type="ECO:0000256" key="5">
    <source>
        <dbReference type="ARBA" id="ARBA00022605"/>
    </source>
</evidence>
<evidence type="ECO:0000313" key="15">
    <source>
        <dbReference type="EMBL" id="CAA9336735.1"/>
    </source>
</evidence>
<dbReference type="NCBIfam" id="TIGR01488">
    <property type="entry name" value="HAD-SF-IB"/>
    <property type="match status" value="1"/>
</dbReference>
<dbReference type="NCBIfam" id="TIGR00338">
    <property type="entry name" value="serB"/>
    <property type="match status" value="1"/>
</dbReference>
<dbReference type="GO" id="GO:0000287">
    <property type="term" value="F:magnesium ion binding"/>
    <property type="evidence" value="ECO:0007669"/>
    <property type="project" value="TreeGrafter"/>
</dbReference>
<keyword evidence="5" id="KW-0028">Amino-acid biosynthesis</keyword>
<keyword evidence="6" id="KW-0479">Metal-binding</keyword>